<proteinExistence type="predicted"/>
<sequence>MRLLRRAPFCKLHECEAQQGLPDFCAEFYEDTQMQHKLNFQIAIWFFIMRNIAAVQNKSRFSLQCNIRTAATRAPPAVSPSDRPIECRYT</sequence>
<evidence type="ECO:0000313" key="2">
    <source>
        <dbReference type="EMBL" id="QCX49422.1"/>
    </source>
</evidence>
<dbReference type="AlphaFoldDB" id="A0A0S4TZU6"/>
<reference evidence="1" key="1">
    <citation type="submission" date="2015-10" db="EMBL/GenBank/DDBJ databases">
        <authorList>
            <person name="Gilbert D.G."/>
        </authorList>
    </citation>
    <scope>NUCLEOTIDE SEQUENCE</scope>
    <source>
        <strain evidence="1">Phyl III-seqv23</strain>
    </source>
</reference>
<name>A0A0S4TZU6_RALSL</name>
<evidence type="ECO:0000313" key="1">
    <source>
        <dbReference type="EMBL" id="CUV15167.1"/>
    </source>
</evidence>
<dbReference type="Proteomes" id="UP000310553">
    <property type="component" value="Chromosome"/>
</dbReference>
<organism evidence="1">
    <name type="scientific">Ralstonia solanacearum</name>
    <name type="common">Pseudomonas solanacearum</name>
    <dbReference type="NCBI Taxonomy" id="305"/>
    <lineage>
        <taxon>Bacteria</taxon>
        <taxon>Pseudomonadati</taxon>
        <taxon>Pseudomonadota</taxon>
        <taxon>Betaproteobacteria</taxon>
        <taxon>Burkholderiales</taxon>
        <taxon>Burkholderiaceae</taxon>
        <taxon>Ralstonia</taxon>
        <taxon>Ralstonia solanacearum species complex</taxon>
    </lineage>
</organism>
<gene>
    <name evidence="2" type="ORF">E7Z57_10075</name>
    <name evidence="1" type="ORF">RUN39_v1_1150021</name>
</gene>
<dbReference type="EMBL" id="CP039339">
    <property type="protein sequence ID" value="QCX49422.1"/>
    <property type="molecule type" value="Genomic_DNA"/>
</dbReference>
<reference evidence="2 3" key="2">
    <citation type="submission" date="2019-04" db="EMBL/GenBank/DDBJ databases">
        <title>Complete Genome of UW386 and Higher Quality Genome of UW700.</title>
        <authorList>
            <person name="Jacobs J."/>
            <person name="Perez A."/>
            <person name="Steidl O."/>
            <person name="Allen C."/>
        </authorList>
    </citation>
    <scope>NUCLEOTIDE SEQUENCE [LARGE SCALE GENOMIC DNA]</scope>
    <source>
        <strain evidence="2 3">UW386</strain>
    </source>
</reference>
<dbReference type="EMBL" id="LN899819">
    <property type="protein sequence ID" value="CUV15167.1"/>
    <property type="molecule type" value="Genomic_DNA"/>
</dbReference>
<evidence type="ECO:0000313" key="3">
    <source>
        <dbReference type="Proteomes" id="UP000310553"/>
    </source>
</evidence>
<protein>
    <submittedName>
        <fullName evidence="1">Uncharacterized protein</fullName>
    </submittedName>
</protein>
<accession>A0A0S4TZU6</accession>